<evidence type="ECO:0000256" key="1">
    <source>
        <dbReference type="SAM" id="SignalP"/>
    </source>
</evidence>
<comment type="caution">
    <text evidence="2">The sequence shown here is derived from an EMBL/GenBank/DDBJ whole genome shotgun (WGS) entry which is preliminary data.</text>
</comment>
<evidence type="ECO:0000313" key="2">
    <source>
        <dbReference type="EMBL" id="MFC0513603.1"/>
    </source>
</evidence>
<sequence>MNNKIVAYLALILTLLFAACKKDAGKGPFVKVVPKDTTKTTPQDTTPVNTNTANVYVGGTVFDSLANAYQAVYWKNQVPVVLTHIKKTASVNAITVQGNDVYAAGYVQDENGNYIAAYWKNGVQVNLTDNTTSASTSAIVIQGNDVYVTGFVDFNAVYWKNGQRFVLQGVNGPGGSTEGMVIQGSDIYISGNSRGLPTFWKNFIPATLPNSKPGYAGNIAVQNSDVYVTASYPKLNKANVTYWKNSIPVTLGDGTIAILATKLAVSGPDVYVACFTEKGGGYFKNDKLNFLSGSAADVYGIAVINNDVYIAGQSTYQKKSVPTVWKNSKPLYLSAPIGKSGYLSCIAVTAL</sequence>
<feature type="signal peptide" evidence="1">
    <location>
        <begin position="1"/>
        <end position="18"/>
    </location>
</feature>
<reference evidence="2 3" key="1">
    <citation type="submission" date="2024-09" db="EMBL/GenBank/DDBJ databases">
        <authorList>
            <person name="Sun Q."/>
            <person name="Mori K."/>
        </authorList>
    </citation>
    <scope>NUCLEOTIDE SEQUENCE [LARGE SCALE GENOMIC DNA]</scope>
    <source>
        <strain evidence="2 3">NCAIM B.02415</strain>
    </source>
</reference>
<gene>
    <name evidence="2" type="ORF">ACFFGT_05300</name>
</gene>
<name>A0ABV6L1J5_9SPHI</name>
<accession>A0ABV6L1J5</accession>
<feature type="chain" id="PRO_5045533739" evidence="1">
    <location>
        <begin position="19"/>
        <end position="351"/>
    </location>
</feature>
<evidence type="ECO:0000313" key="3">
    <source>
        <dbReference type="Proteomes" id="UP001589828"/>
    </source>
</evidence>
<keyword evidence="3" id="KW-1185">Reference proteome</keyword>
<keyword evidence="1" id="KW-0732">Signal</keyword>
<proteinExistence type="predicted"/>
<dbReference type="PROSITE" id="PS51257">
    <property type="entry name" value="PROKAR_LIPOPROTEIN"/>
    <property type="match status" value="1"/>
</dbReference>
<dbReference type="Proteomes" id="UP001589828">
    <property type="component" value="Unassembled WGS sequence"/>
</dbReference>
<dbReference type="EMBL" id="JBHLTS010000017">
    <property type="protein sequence ID" value="MFC0513603.1"/>
    <property type="molecule type" value="Genomic_DNA"/>
</dbReference>
<organism evidence="2 3">
    <name type="scientific">Mucilaginibacter angelicae</name>
    <dbReference type="NCBI Taxonomy" id="869718"/>
    <lineage>
        <taxon>Bacteria</taxon>
        <taxon>Pseudomonadati</taxon>
        <taxon>Bacteroidota</taxon>
        <taxon>Sphingobacteriia</taxon>
        <taxon>Sphingobacteriales</taxon>
        <taxon>Sphingobacteriaceae</taxon>
        <taxon>Mucilaginibacter</taxon>
    </lineage>
</organism>
<dbReference type="RefSeq" id="WP_377021467.1">
    <property type="nucleotide sequence ID" value="NZ_JBHLTS010000017.1"/>
</dbReference>
<protein>
    <submittedName>
        <fullName evidence="2">Uncharacterized protein</fullName>
    </submittedName>
</protein>